<evidence type="ECO:0000313" key="3">
    <source>
        <dbReference type="Proteomes" id="UP001160148"/>
    </source>
</evidence>
<feature type="region of interest" description="Disordered" evidence="1">
    <location>
        <begin position="112"/>
        <end position="142"/>
    </location>
</feature>
<protein>
    <submittedName>
        <fullName evidence="2">Uncharacterized protein</fullName>
    </submittedName>
</protein>
<gene>
    <name evidence="2" type="ORF">MEUPH1_LOCUS20935</name>
</gene>
<dbReference type="Proteomes" id="UP001160148">
    <property type="component" value="Unassembled WGS sequence"/>
</dbReference>
<comment type="caution">
    <text evidence="2">The sequence shown here is derived from an EMBL/GenBank/DDBJ whole genome shotgun (WGS) entry which is preliminary data.</text>
</comment>
<dbReference type="AlphaFoldDB" id="A0AAV0XE24"/>
<keyword evidence="3" id="KW-1185">Reference proteome</keyword>
<evidence type="ECO:0000256" key="1">
    <source>
        <dbReference type="SAM" id="MobiDB-lite"/>
    </source>
</evidence>
<organism evidence="2 3">
    <name type="scientific">Macrosiphum euphorbiae</name>
    <name type="common">potato aphid</name>
    <dbReference type="NCBI Taxonomy" id="13131"/>
    <lineage>
        <taxon>Eukaryota</taxon>
        <taxon>Metazoa</taxon>
        <taxon>Ecdysozoa</taxon>
        <taxon>Arthropoda</taxon>
        <taxon>Hexapoda</taxon>
        <taxon>Insecta</taxon>
        <taxon>Pterygota</taxon>
        <taxon>Neoptera</taxon>
        <taxon>Paraneoptera</taxon>
        <taxon>Hemiptera</taxon>
        <taxon>Sternorrhyncha</taxon>
        <taxon>Aphidomorpha</taxon>
        <taxon>Aphidoidea</taxon>
        <taxon>Aphididae</taxon>
        <taxon>Macrosiphini</taxon>
        <taxon>Macrosiphum</taxon>
    </lineage>
</organism>
<accession>A0AAV0XE24</accession>
<reference evidence="2 3" key="1">
    <citation type="submission" date="2023-01" db="EMBL/GenBank/DDBJ databases">
        <authorList>
            <person name="Whitehead M."/>
        </authorList>
    </citation>
    <scope>NUCLEOTIDE SEQUENCE [LARGE SCALE GENOMIC DNA]</scope>
</reference>
<evidence type="ECO:0000313" key="2">
    <source>
        <dbReference type="EMBL" id="CAI6366337.1"/>
    </source>
</evidence>
<proteinExistence type="predicted"/>
<sequence length="142" mass="16144">MPEIDGTQRRQVYQRLAASLRTGTSKVFRVVREHLSPMTSQRRAVVKTTVTTTTTTKVVETRARSMTTVETTTTTASTTKVATADCIRTNPCLTTIAYVKSVVPSDGFKKGFEDHADDDHNHYNYHDQHRPDRQNHNHRQEN</sequence>
<dbReference type="EMBL" id="CARXXK010000004">
    <property type="protein sequence ID" value="CAI6366337.1"/>
    <property type="molecule type" value="Genomic_DNA"/>
</dbReference>
<name>A0AAV0XE24_9HEMI</name>